<dbReference type="EMBL" id="CAHS01000014">
    <property type="protein sequence ID" value="CCG86830.1"/>
    <property type="molecule type" value="Genomic_DNA"/>
</dbReference>
<protein>
    <submittedName>
        <fullName evidence="1">Uncharacterized protein</fullName>
    </submittedName>
</protein>
<name>V5Z726_9GAMM</name>
<reference evidence="1 2" key="1">
    <citation type="journal article" date="2013" name="Syst. Appl. Microbiol.">
        <title>Phylogenetic position and virulence apparatus of the pear flower necrosis pathogen Erwinia piriflorinigrans CFBP 5888T as assessed by comparative genomics.</title>
        <authorList>
            <person name="Smits T.H."/>
            <person name="Rezzonico F."/>
            <person name="Lopez M.M."/>
            <person name="Blom J."/>
            <person name="Goesmann A."/>
            <person name="Frey J.E."/>
            <person name="Duffy B."/>
        </authorList>
    </citation>
    <scope>NUCLEOTIDE SEQUENCE [LARGE SCALE GENOMIC DNA]</scope>
    <source>
        <strain evidence="2">CFBP5888</strain>
    </source>
</reference>
<dbReference type="AlphaFoldDB" id="V5Z726"/>
<dbReference type="STRING" id="1161919.EPIR_1465"/>
<evidence type="ECO:0000313" key="1">
    <source>
        <dbReference type="EMBL" id="CCG86830.1"/>
    </source>
</evidence>
<comment type="caution">
    <text evidence="1">The sequence shown here is derived from an EMBL/GenBank/DDBJ whole genome shotgun (WGS) entry which is preliminary data.</text>
</comment>
<accession>V5Z726</accession>
<organism evidence="1 2">
    <name type="scientific">Erwinia piriflorinigrans CFBP 5888</name>
    <dbReference type="NCBI Taxonomy" id="1161919"/>
    <lineage>
        <taxon>Bacteria</taxon>
        <taxon>Pseudomonadati</taxon>
        <taxon>Pseudomonadota</taxon>
        <taxon>Gammaproteobacteria</taxon>
        <taxon>Enterobacterales</taxon>
        <taxon>Erwiniaceae</taxon>
        <taxon>Erwinia</taxon>
    </lineage>
</organism>
<sequence>MAVTKILKCKPIKNGAEAPFDNAHYAAVLLRHGGN</sequence>
<dbReference type="Proteomes" id="UP000018217">
    <property type="component" value="Unassembled WGS sequence"/>
</dbReference>
<evidence type="ECO:0000313" key="2">
    <source>
        <dbReference type="Proteomes" id="UP000018217"/>
    </source>
</evidence>
<keyword evidence="2" id="KW-1185">Reference proteome</keyword>
<gene>
    <name evidence="1" type="ORF">EPIR_1465</name>
</gene>
<proteinExistence type="predicted"/>